<evidence type="ECO:0000259" key="4">
    <source>
        <dbReference type="Pfam" id="PF00501"/>
    </source>
</evidence>
<proteinExistence type="predicted"/>
<dbReference type="EMBL" id="QCYY01003556">
    <property type="protein sequence ID" value="ROT62753.1"/>
    <property type="molecule type" value="Genomic_DNA"/>
</dbReference>
<comment type="caution">
    <text evidence="5">The sequence shown here is derived from an EMBL/GenBank/DDBJ whole genome shotgun (WGS) entry which is preliminary data.</text>
</comment>
<dbReference type="GO" id="GO:0005777">
    <property type="term" value="C:peroxisome"/>
    <property type="evidence" value="ECO:0007669"/>
    <property type="project" value="UniProtKB-SubCell"/>
</dbReference>
<dbReference type="PANTHER" id="PTHR24096">
    <property type="entry name" value="LONG-CHAIN-FATTY-ACID--COA LIGASE"/>
    <property type="match status" value="1"/>
</dbReference>
<keyword evidence="2" id="KW-0576">Peroxisome</keyword>
<evidence type="ECO:0000256" key="3">
    <source>
        <dbReference type="SAM" id="MobiDB-lite"/>
    </source>
</evidence>
<dbReference type="InterPro" id="IPR045851">
    <property type="entry name" value="AMP-bd_C_sf"/>
</dbReference>
<dbReference type="GO" id="GO:0016405">
    <property type="term" value="F:CoA-ligase activity"/>
    <property type="evidence" value="ECO:0007669"/>
    <property type="project" value="TreeGrafter"/>
</dbReference>
<dbReference type="STRING" id="6689.A0A423SF21"/>
<dbReference type="PROSITE" id="PS00455">
    <property type="entry name" value="AMP_BINDING"/>
    <property type="match status" value="1"/>
</dbReference>
<feature type="domain" description="AMP-dependent synthetase/ligase" evidence="4">
    <location>
        <begin position="51"/>
        <end position="422"/>
    </location>
</feature>
<reference evidence="5 6" key="2">
    <citation type="submission" date="2019-01" db="EMBL/GenBank/DDBJ databases">
        <title>The decoding of complex shrimp genome reveals the adaptation for benthos swimmer, frequently molting mechanism and breeding impact on genome.</title>
        <authorList>
            <person name="Sun Y."/>
            <person name="Gao Y."/>
            <person name="Yu Y."/>
        </authorList>
    </citation>
    <scope>NUCLEOTIDE SEQUENCE [LARGE SCALE GENOMIC DNA]</scope>
    <source>
        <tissue evidence="5">Muscle</tissue>
    </source>
</reference>
<evidence type="ECO:0000256" key="2">
    <source>
        <dbReference type="ARBA" id="ARBA00023140"/>
    </source>
</evidence>
<gene>
    <name evidence="5" type="ORF">C7M84_019383</name>
</gene>
<dbReference type="OrthoDB" id="10253869at2759"/>
<dbReference type="PANTHER" id="PTHR24096:SF422">
    <property type="entry name" value="BCDNA.GH02901"/>
    <property type="match status" value="1"/>
</dbReference>
<feature type="compositionally biased region" description="Basic and acidic residues" evidence="3">
    <location>
        <begin position="483"/>
        <end position="492"/>
    </location>
</feature>
<evidence type="ECO:0000313" key="6">
    <source>
        <dbReference type="Proteomes" id="UP000283509"/>
    </source>
</evidence>
<keyword evidence="6" id="KW-1185">Reference proteome</keyword>
<dbReference type="InterPro" id="IPR042099">
    <property type="entry name" value="ANL_N_sf"/>
</dbReference>
<dbReference type="Gene3D" id="3.30.300.30">
    <property type="match status" value="1"/>
</dbReference>
<feature type="region of interest" description="Disordered" evidence="3">
    <location>
        <begin position="483"/>
        <end position="512"/>
    </location>
</feature>
<dbReference type="AlphaFoldDB" id="A0A423SF21"/>
<organism evidence="5 6">
    <name type="scientific">Penaeus vannamei</name>
    <name type="common">Whiteleg shrimp</name>
    <name type="synonym">Litopenaeus vannamei</name>
    <dbReference type="NCBI Taxonomy" id="6689"/>
    <lineage>
        <taxon>Eukaryota</taxon>
        <taxon>Metazoa</taxon>
        <taxon>Ecdysozoa</taxon>
        <taxon>Arthropoda</taxon>
        <taxon>Crustacea</taxon>
        <taxon>Multicrustacea</taxon>
        <taxon>Malacostraca</taxon>
        <taxon>Eumalacostraca</taxon>
        <taxon>Eucarida</taxon>
        <taxon>Decapoda</taxon>
        <taxon>Dendrobranchiata</taxon>
        <taxon>Penaeoidea</taxon>
        <taxon>Penaeidae</taxon>
        <taxon>Penaeus</taxon>
    </lineage>
</organism>
<protein>
    <recommendedName>
        <fullName evidence="4">AMP-dependent synthetase/ligase domain-containing protein</fullName>
    </recommendedName>
</protein>
<comment type="subcellular location">
    <subcellularLocation>
        <location evidence="1">Peroxisome</location>
    </subcellularLocation>
</comment>
<dbReference type="Pfam" id="PF00501">
    <property type="entry name" value="AMP-binding"/>
    <property type="match status" value="1"/>
</dbReference>
<reference evidence="5 6" key="1">
    <citation type="submission" date="2018-04" db="EMBL/GenBank/DDBJ databases">
        <authorList>
            <person name="Zhang X."/>
            <person name="Yuan J."/>
            <person name="Li F."/>
            <person name="Xiang J."/>
        </authorList>
    </citation>
    <scope>NUCLEOTIDE SEQUENCE [LARGE SCALE GENOMIC DNA]</scope>
    <source>
        <tissue evidence="5">Muscle</tissue>
    </source>
</reference>
<dbReference type="Gene3D" id="3.40.50.12780">
    <property type="entry name" value="N-terminal domain of ligase-like"/>
    <property type="match status" value="1"/>
</dbReference>
<accession>A0A423SF21</accession>
<dbReference type="SUPFAM" id="SSF56801">
    <property type="entry name" value="Acetyl-CoA synthetase-like"/>
    <property type="match status" value="1"/>
</dbReference>
<sequence length="550" mass="58628">MHCQKTSGILWQYTQRVARLRCTSKKYSCVVSSFLPDQQLPSGNLVSHVFADAAKWNDRIATECASTGRRYTYAQLLDRVARWSGMLRELGVGRGDVVAVALPNCPEYPIVYFGTLALGATVTPVNITYTAEEIARQLKDSNTKVLVGDALLSPTLGAALDLYRKPTPLVTNGHASSPESISLRQVLEDPSVPFVDPVELTGKETAMLPYSSGTTGNPKGVIVSHNSLSANMTIFRQLSSVEQTTGTQQDISLAVVPFSHMFGFGCAGMTTSCGMGRRSSLRPVIVSLLHSPSFSSLSSLHSSLPIMVTLLYSVPPILNFLKVSPAATPEALGTLRAIVNSAAPAAPSTVDALMDKLSPTAGFQDGYGMTECNFLTMVPFGETRSGTIGKLLPNVKAKVIDTATGEPLGPLADGELCFKTPSEGWLHSGDVGRYDEDGFLAIVGRTKELIKVKGLQVSPSELEDVILQHPEVVDVVEHDRMGEGGVRGHQEAHPGGGNPQVPGAKGRAAQEAGWRSFLRGRAAQVCGGEASQKGTQEAQIRPLEAELVSL</sequence>
<dbReference type="InterPro" id="IPR000873">
    <property type="entry name" value="AMP-dep_synth/lig_dom"/>
</dbReference>
<name>A0A423SF21_PENVA</name>
<dbReference type="Proteomes" id="UP000283509">
    <property type="component" value="Unassembled WGS sequence"/>
</dbReference>
<dbReference type="InterPro" id="IPR020845">
    <property type="entry name" value="AMP-binding_CS"/>
</dbReference>
<evidence type="ECO:0000313" key="5">
    <source>
        <dbReference type="EMBL" id="ROT62753.1"/>
    </source>
</evidence>
<evidence type="ECO:0000256" key="1">
    <source>
        <dbReference type="ARBA" id="ARBA00004275"/>
    </source>
</evidence>